<dbReference type="EMBL" id="JBAMMX010000023">
    <property type="protein sequence ID" value="KAK6917655.1"/>
    <property type="molecule type" value="Genomic_DNA"/>
</dbReference>
<feature type="region of interest" description="Disordered" evidence="1">
    <location>
        <begin position="541"/>
        <end position="561"/>
    </location>
</feature>
<dbReference type="InterPro" id="IPR038777">
    <property type="entry name" value="At4g18490-like"/>
</dbReference>
<dbReference type="PANTHER" id="PTHR36380">
    <property type="entry name" value="BNAA03G58330D PROTEIN"/>
    <property type="match status" value="1"/>
</dbReference>
<feature type="region of interest" description="Disordered" evidence="1">
    <location>
        <begin position="98"/>
        <end position="118"/>
    </location>
</feature>
<evidence type="ECO:0000313" key="2">
    <source>
        <dbReference type="EMBL" id="KAK6917655.1"/>
    </source>
</evidence>
<feature type="compositionally biased region" description="Basic and acidic residues" evidence="1">
    <location>
        <begin position="218"/>
        <end position="228"/>
    </location>
</feature>
<feature type="region of interest" description="Disordered" evidence="1">
    <location>
        <begin position="211"/>
        <end position="247"/>
    </location>
</feature>
<proteinExistence type="predicted"/>
<dbReference type="Proteomes" id="UP001370490">
    <property type="component" value="Unassembled WGS sequence"/>
</dbReference>
<dbReference type="PANTHER" id="PTHR36380:SF1">
    <property type="entry name" value="OS01G0755100 PROTEIN"/>
    <property type="match status" value="1"/>
</dbReference>
<accession>A0AAN8YZ92</accession>
<keyword evidence="3" id="KW-1185">Reference proteome</keyword>
<dbReference type="AlphaFoldDB" id="A0AAN8YZ92"/>
<gene>
    <name evidence="2" type="ORF">RJ641_018406</name>
</gene>
<reference evidence="2 3" key="1">
    <citation type="submission" date="2023-12" db="EMBL/GenBank/DDBJ databases">
        <title>A high-quality genome assembly for Dillenia turbinata (Dilleniales).</title>
        <authorList>
            <person name="Chanderbali A."/>
        </authorList>
    </citation>
    <scope>NUCLEOTIDE SEQUENCE [LARGE SCALE GENOMIC DNA]</scope>
    <source>
        <strain evidence="2">LSX21</strain>
        <tissue evidence="2">Leaf</tissue>
    </source>
</reference>
<feature type="region of interest" description="Disordered" evidence="1">
    <location>
        <begin position="332"/>
        <end position="356"/>
    </location>
</feature>
<feature type="region of interest" description="Disordered" evidence="1">
    <location>
        <begin position="279"/>
        <end position="320"/>
    </location>
</feature>
<evidence type="ECO:0000256" key="1">
    <source>
        <dbReference type="SAM" id="MobiDB-lite"/>
    </source>
</evidence>
<feature type="compositionally biased region" description="Basic and acidic residues" evidence="1">
    <location>
        <begin position="98"/>
        <end position="107"/>
    </location>
</feature>
<feature type="compositionally biased region" description="Polar residues" evidence="1">
    <location>
        <begin position="229"/>
        <end position="247"/>
    </location>
</feature>
<feature type="compositionally biased region" description="Polar residues" evidence="1">
    <location>
        <begin position="279"/>
        <end position="297"/>
    </location>
</feature>
<protein>
    <submittedName>
        <fullName evidence="2">Uncharacterized protein</fullName>
    </submittedName>
</protein>
<name>A0AAN8YZ92_9MAGN</name>
<evidence type="ECO:0000313" key="3">
    <source>
        <dbReference type="Proteomes" id="UP001370490"/>
    </source>
</evidence>
<sequence>MAESHKDAASTSKLKDKTSLLDEDIGKEFLSLLKSMSMTDDDPMNFNFANFATDTKVKKKTFNFDKLDVYFNLDADFKKISSFKMDMADLDFSTPLEKTGKAKETSGDKPQNGNQQQEKEHFAFSFDFNEEKKCNDIDVEGATSVNTDNQGSSVHQMEGNIAREDGGSAKLPVPENAALSKFESSGSGGGDIWSESVMNASISDKAENMVVSEEVQCSEEKLDGDAQEKGQSVSGSEPNQCAVSESNTEVCSVTTDVNASSGEEQNINLETPAVISNVENSGLRTSSTHSTKALSNNSERKNLGKHEHHPAGITNGINVSNRDSALEDSLLRSPSGKMLHDPNAVIKEQSSSSKPLLTSLNREGFDASHEQSQSKLVATGSISLLAAEPTKGNPVLRGSEKKVNGLKGFGERCNLGDTYQQSMLAETSHLKVNEIEEDRHLGTEKNIKDNTSRNAVPKSGLLKFTPLGGSFTLKRSEEKILEDTDSKIVPTVVKEKQMTQIPPLKRKTYEVILCCGSSDVVSLKFAATAILVLPLTLLDSHASPENSHPPKRLSPTPNENWNSKEAFQRISEEQICDNKNLAKGNDNIALDDYQSSVLSAPWETSLKELEVPLTIENDGNVEKAESCTKELEDICIMLKKKHEEAKELLVRAIVNNNNLLILNHPIYEEKISFSFFSLLCSAFLCSLTLP</sequence>
<organism evidence="2 3">
    <name type="scientific">Dillenia turbinata</name>
    <dbReference type="NCBI Taxonomy" id="194707"/>
    <lineage>
        <taxon>Eukaryota</taxon>
        <taxon>Viridiplantae</taxon>
        <taxon>Streptophyta</taxon>
        <taxon>Embryophyta</taxon>
        <taxon>Tracheophyta</taxon>
        <taxon>Spermatophyta</taxon>
        <taxon>Magnoliopsida</taxon>
        <taxon>eudicotyledons</taxon>
        <taxon>Gunneridae</taxon>
        <taxon>Pentapetalae</taxon>
        <taxon>Dilleniales</taxon>
        <taxon>Dilleniaceae</taxon>
        <taxon>Dillenia</taxon>
    </lineage>
</organism>
<comment type="caution">
    <text evidence="2">The sequence shown here is derived from an EMBL/GenBank/DDBJ whole genome shotgun (WGS) entry which is preliminary data.</text>
</comment>